<dbReference type="InterPro" id="IPR002698">
    <property type="entry name" value="FTHF_cligase"/>
</dbReference>
<feature type="binding site" evidence="4">
    <location>
        <begin position="3"/>
        <end position="7"/>
    </location>
    <ligand>
        <name>ATP</name>
        <dbReference type="ChEBI" id="CHEBI:30616"/>
    </ligand>
</feature>
<accession>A0A094ITN2</accession>
<name>A0A094ITN2_9GAMM</name>
<dbReference type="Gene3D" id="3.40.50.10420">
    <property type="entry name" value="NagB/RpiA/CoA transferase-like"/>
    <property type="match status" value="1"/>
</dbReference>
<comment type="catalytic activity">
    <reaction evidence="5">
        <text>(6S)-5-formyl-5,6,7,8-tetrahydrofolate + ATP = (6R)-5,10-methenyltetrahydrofolate + ADP + phosphate</text>
        <dbReference type="Rhea" id="RHEA:10488"/>
        <dbReference type="ChEBI" id="CHEBI:30616"/>
        <dbReference type="ChEBI" id="CHEBI:43474"/>
        <dbReference type="ChEBI" id="CHEBI:57455"/>
        <dbReference type="ChEBI" id="CHEBI:57457"/>
        <dbReference type="ChEBI" id="CHEBI:456216"/>
        <dbReference type="EC" id="6.3.3.2"/>
    </reaction>
</comment>
<reference evidence="6 7" key="1">
    <citation type="submission" date="2014-06" db="EMBL/GenBank/DDBJ databases">
        <title>The draft genome sequence of Idiomarina salinarum ISL-52.</title>
        <authorList>
            <person name="Du J."/>
            <person name="Shao Z."/>
        </authorList>
    </citation>
    <scope>NUCLEOTIDE SEQUENCE [LARGE SCALE GENOMIC DNA]</scope>
    <source>
        <strain evidence="6 7">ISL-52</strain>
    </source>
</reference>
<dbReference type="OrthoDB" id="9801938at2"/>
<keyword evidence="2 4" id="KW-0547">Nucleotide-binding</keyword>
<dbReference type="PANTHER" id="PTHR23407">
    <property type="entry name" value="ATPASE INHIBITOR/5-FORMYLTETRAHYDROFOLATE CYCLO-LIGASE"/>
    <property type="match status" value="1"/>
</dbReference>
<dbReference type="NCBIfam" id="TIGR02727">
    <property type="entry name" value="MTHFS_bact"/>
    <property type="match status" value="1"/>
</dbReference>
<dbReference type="InterPro" id="IPR037171">
    <property type="entry name" value="NagB/RpiA_transferase-like"/>
</dbReference>
<dbReference type="Pfam" id="PF01812">
    <property type="entry name" value="5-FTHF_cyc-lig"/>
    <property type="match status" value="1"/>
</dbReference>
<dbReference type="EMBL" id="JPER01000005">
    <property type="protein sequence ID" value="KFZ30487.1"/>
    <property type="molecule type" value="Genomic_DNA"/>
</dbReference>
<dbReference type="eggNOG" id="COG0212">
    <property type="taxonomic scope" value="Bacteria"/>
</dbReference>
<dbReference type="GO" id="GO:0030272">
    <property type="term" value="F:5-formyltetrahydrofolate cyclo-ligase activity"/>
    <property type="evidence" value="ECO:0007669"/>
    <property type="project" value="UniProtKB-EC"/>
</dbReference>
<dbReference type="PANTHER" id="PTHR23407:SF1">
    <property type="entry name" value="5-FORMYLTETRAHYDROFOLATE CYCLO-LIGASE"/>
    <property type="match status" value="1"/>
</dbReference>
<evidence type="ECO:0000256" key="5">
    <source>
        <dbReference type="RuleBase" id="RU361279"/>
    </source>
</evidence>
<comment type="cofactor">
    <cofactor evidence="5">
        <name>Mg(2+)</name>
        <dbReference type="ChEBI" id="CHEBI:18420"/>
    </cofactor>
</comment>
<dbReference type="PIRSF" id="PIRSF006806">
    <property type="entry name" value="FTHF_cligase"/>
    <property type="match status" value="1"/>
</dbReference>
<feature type="binding site" evidence="4">
    <location>
        <begin position="133"/>
        <end position="141"/>
    </location>
    <ligand>
        <name>ATP</name>
        <dbReference type="ChEBI" id="CHEBI:30616"/>
    </ligand>
</feature>
<dbReference type="RefSeq" id="WP_034776445.1">
    <property type="nucleotide sequence ID" value="NZ_JPER01000005.1"/>
</dbReference>
<dbReference type="STRING" id="435908.IDSA_10530"/>
<sequence length="194" mass="22177">MNRQQLRQQLLRQRGQLSTAEREHAASALRRQLLALPELRQANTIGSYHSIHAELPTHELNLELIRNYQLALPVLHPVVKGHLLFLRQHERTIWRANRFGIAEPTLRCPDIIPLQHMQILLVPLVGFDAMGNRLGMGGGYYDRTLASWRKGGYPNLLPVGLAYECQQVERIPCAAWDVPLPMVVTPAKVWDFRS</sequence>
<dbReference type="AlphaFoldDB" id="A0A094ITN2"/>
<keyword evidence="5" id="KW-0479">Metal-binding</keyword>
<dbReference type="SUPFAM" id="SSF100950">
    <property type="entry name" value="NagB/RpiA/CoA transferase-like"/>
    <property type="match status" value="1"/>
</dbReference>
<evidence type="ECO:0000256" key="3">
    <source>
        <dbReference type="ARBA" id="ARBA00022840"/>
    </source>
</evidence>
<proteinExistence type="inferred from homology"/>
<dbReference type="GO" id="GO:0046872">
    <property type="term" value="F:metal ion binding"/>
    <property type="evidence" value="ECO:0007669"/>
    <property type="project" value="UniProtKB-KW"/>
</dbReference>
<dbReference type="GO" id="GO:0005524">
    <property type="term" value="F:ATP binding"/>
    <property type="evidence" value="ECO:0007669"/>
    <property type="project" value="UniProtKB-KW"/>
</dbReference>
<keyword evidence="5" id="KW-0460">Magnesium</keyword>
<evidence type="ECO:0000313" key="7">
    <source>
        <dbReference type="Proteomes" id="UP000054363"/>
    </source>
</evidence>
<dbReference type="Proteomes" id="UP000054363">
    <property type="component" value="Unassembled WGS sequence"/>
</dbReference>
<evidence type="ECO:0000256" key="2">
    <source>
        <dbReference type="ARBA" id="ARBA00022741"/>
    </source>
</evidence>
<comment type="caution">
    <text evidence="6">The sequence shown here is derived from an EMBL/GenBank/DDBJ whole genome shotgun (WGS) entry which is preliminary data.</text>
</comment>
<gene>
    <name evidence="6" type="ORF">IDSA_10530</name>
</gene>
<keyword evidence="7" id="KW-1185">Reference proteome</keyword>
<dbReference type="InterPro" id="IPR024185">
    <property type="entry name" value="FTHF_cligase-like_sf"/>
</dbReference>
<dbReference type="GO" id="GO:0035999">
    <property type="term" value="P:tetrahydrofolate interconversion"/>
    <property type="evidence" value="ECO:0007669"/>
    <property type="project" value="TreeGrafter"/>
</dbReference>
<protein>
    <recommendedName>
        <fullName evidence="5">5-formyltetrahydrofolate cyclo-ligase</fullName>
        <ecNumber evidence="5">6.3.3.2</ecNumber>
    </recommendedName>
</protein>
<comment type="similarity">
    <text evidence="1 5">Belongs to the 5-formyltetrahydrofolate cyclo-ligase family.</text>
</comment>
<feature type="binding site" evidence="4">
    <location>
        <position position="54"/>
    </location>
    <ligand>
        <name>substrate</name>
    </ligand>
</feature>
<evidence type="ECO:0000313" key="6">
    <source>
        <dbReference type="EMBL" id="KFZ30487.1"/>
    </source>
</evidence>
<dbReference type="EC" id="6.3.3.2" evidence="5"/>
<keyword evidence="3 4" id="KW-0067">ATP-binding</keyword>
<evidence type="ECO:0000256" key="4">
    <source>
        <dbReference type="PIRSR" id="PIRSR006806-1"/>
    </source>
</evidence>
<dbReference type="GO" id="GO:0009396">
    <property type="term" value="P:folic acid-containing compound biosynthetic process"/>
    <property type="evidence" value="ECO:0007669"/>
    <property type="project" value="TreeGrafter"/>
</dbReference>
<organism evidence="6 7">
    <name type="scientific">Pseudidiomarina salinarum</name>
    <dbReference type="NCBI Taxonomy" id="435908"/>
    <lineage>
        <taxon>Bacteria</taxon>
        <taxon>Pseudomonadati</taxon>
        <taxon>Pseudomonadota</taxon>
        <taxon>Gammaproteobacteria</taxon>
        <taxon>Alteromonadales</taxon>
        <taxon>Idiomarinaceae</taxon>
        <taxon>Pseudidiomarina</taxon>
    </lineage>
</organism>
<evidence type="ECO:0000256" key="1">
    <source>
        <dbReference type="ARBA" id="ARBA00010638"/>
    </source>
</evidence>